<dbReference type="NCBIfam" id="NF033510">
    <property type="entry name" value="Ca_tandemer"/>
    <property type="match status" value="2"/>
</dbReference>
<protein>
    <recommendedName>
        <fullName evidence="4">Bacterial Ig domain-containing protein</fullName>
    </recommendedName>
</protein>
<evidence type="ECO:0000256" key="1">
    <source>
        <dbReference type="SAM" id="Phobius"/>
    </source>
</evidence>
<keyword evidence="1" id="KW-0812">Transmembrane</keyword>
<feature type="transmembrane region" description="Helical" evidence="1">
    <location>
        <begin position="28"/>
        <end position="46"/>
    </location>
</feature>
<evidence type="ECO:0000313" key="3">
    <source>
        <dbReference type="Proteomes" id="UP000177588"/>
    </source>
</evidence>
<evidence type="ECO:0000313" key="2">
    <source>
        <dbReference type="EMBL" id="OGY26221.1"/>
    </source>
</evidence>
<dbReference type="InterPro" id="IPR013783">
    <property type="entry name" value="Ig-like_fold"/>
</dbReference>
<comment type="caution">
    <text evidence="2">The sequence shown here is derived from an EMBL/GenBank/DDBJ whole genome shotgun (WGS) entry which is preliminary data.</text>
</comment>
<dbReference type="AlphaFoldDB" id="A0A1G1WF15"/>
<dbReference type="EMBL" id="MHCT01000013">
    <property type="protein sequence ID" value="OGY26221.1"/>
    <property type="molecule type" value="Genomic_DNA"/>
</dbReference>
<organism evidence="2 3">
    <name type="scientific">Candidatus Woykebacteria bacterium RBG_16_44_10</name>
    <dbReference type="NCBI Taxonomy" id="1802597"/>
    <lineage>
        <taxon>Bacteria</taxon>
        <taxon>Candidatus Woykeibacteriota</taxon>
    </lineage>
</organism>
<dbReference type="Pfam" id="PF09136">
    <property type="entry name" value="Glucodextran_B"/>
    <property type="match status" value="1"/>
</dbReference>
<reference evidence="2 3" key="1">
    <citation type="journal article" date="2016" name="Nat. Commun.">
        <title>Thousands of microbial genomes shed light on interconnected biogeochemical processes in an aquifer system.</title>
        <authorList>
            <person name="Anantharaman K."/>
            <person name="Brown C.T."/>
            <person name="Hug L.A."/>
            <person name="Sharon I."/>
            <person name="Castelle C.J."/>
            <person name="Probst A.J."/>
            <person name="Thomas B.C."/>
            <person name="Singh A."/>
            <person name="Wilkins M.J."/>
            <person name="Karaoz U."/>
            <person name="Brodie E.L."/>
            <person name="Williams K.H."/>
            <person name="Hubbard S.S."/>
            <person name="Banfield J.F."/>
        </authorList>
    </citation>
    <scope>NUCLEOTIDE SEQUENCE [LARGE SCALE GENOMIC DNA]</scope>
</reference>
<name>A0A1G1WF15_9BACT</name>
<dbReference type="Proteomes" id="UP000177588">
    <property type="component" value="Unassembled WGS sequence"/>
</dbReference>
<dbReference type="STRING" id="1802597.A2Z24_01510"/>
<keyword evidence="1" id="KW-1133">Transmembrane helix</keyword>
<dbReference type="Gene3D" id="2.60.40.10">
    <property type="entry name" value="Immunoglobulins"/>
    <property type="match status" value="2"/>
</dbReference>
<sequence>MKRDVRVGVPQYTYRQSNKEEKVIRRRLAIIGGVTVVILLITWFWGLTFVRVIGWLGTRSSGSETAPPPEYEIPLQKPVLHDLPEFTNQDKLTVSGTTSAEANITLTVNGTEAGKTIADASGSFSFVNVPLKVGTNLLKVTVFNKSGESLSGSAIITLDKEPPNLQVSEPTNNQNFPKDTKQITVKGTAETESTVFVSSIQAMLDQNGSFSYSLDVSPGENKIEVKSVDKAGNSKIVNLTVTVEQ</sequence>
<accession>A0A1G1WF15</accession>
<gene>
    <name evidence="2" type="ORF">A2Z24_01510</name>
</gene>
<evidence type="ECO:0008006" key="4">
    <source>
        <dbReference type="Google" id="ProtNLM"/>
    </source>
</evidence>
<proteinExistence type="predicted"/>
<keyword evidence="1" id="KW-0472">Membrane</keyword>